<proteinExistence type="predicted"/>
<dbReference type="InterPro" id="IPR049492">
    <property type="entry name" value="BD-FAE-like_dom"/>
</dbReference>
<dbReference type="PATRIC" id="fig|908937.9.peg.1953"/>
<dbReference type="EMBL" id="CP003369">
    <property type="protein sequence ID" value="AGB29123.1"/>
    <property type="molecule type" value="Genomic_DNA"/>
</dbReference>
<dbReference type="eggNOG" id="COG0657">
    <property type="taxonomic scope" value="Bacteria"/>
</dbReference>
<dbReference type="InterPro" id="IPR029058">
    <property type="entry name" value="AB_hydrolase_fold"/>
</dbReference>
<dbReference type="HOGENOM" id="CLU_012494_5_1_10"/>
<dbReference type="PANTHER" id="PTHR48081">
    <property type="entry name" value="AB HYDROLASE SUPERFAMILY PROTEIN C4A8.06C"/>
    <property type="match status" value="1"/>
</dbReference>
<evidence type="ECO:0000313" key="6">
    <source>
        <dbReference type="Proteomes" id="UP000010862"/>
    </source>
</evidence>
<accession>F9D591</accession>
<dbReference type="AlphaFoldDB" id="F9D591"/>
<reference evidence="4 5" key="1">
    <citation type="submission" date="2011-04" db="EMBL/GenBank/DDBJ databases">
        <authorList>
            <person name="Muzny D."/>
            <person name="Qin X."/>
            <person name="Deng J."/>
            <person name="Jiang H."/>
            <person name="Liu Y."/>
            <person name="Qu J."/>
            <person name="Song X.-Z."/>
            <person name="Zhang L."/>
            <person name="Thornton R."/>
            <person name="Coyle M."/>
            <person name="Francisco L."/>
            <person name="Jackson L."/>
            <person name="Javaid M."/>
            <person name="Korchina V."/>
            <person name="Kovar C."/>
            <person name="Mata R."/>
            <person name="Mathew T."/>
            <person name="Ngo R."/>
            <person name="Nguyen L."/>
            <person name="Nguyen N."/>
            <person name="Okwuonu G."/>
            <person name="Ongeri F."/>
            <person name="Pham C."/>
            <person name="Simmons D."/>
            <person name="Wilczek-Boney K."/>
            <person name="Hale W."/>
            <person name="Jakkamsetti A."/>
            <person name="Pham P."/>
            <person name="Ruth R."/>
            <person name="San Lucas F."/>
            <person name="Warren J."/>
            <person name="Zhang J."/>
            <person name="Zhao Z."/>
            <person name="Zhou C."/>
            <person name="Zhu D."/>
            <person name="Lee S."/>
            <person name="Bess C."/>
            <person name="Blankenburg K."/>
            <person name="Forbes L."/>
            <person name="Fu Q."/>
            <person name="Gubbala S."/>
            <person name="Hirani K."/>
            <person name="Jayaseelan J.C."/>
            <person name="Lara F."/>
            <person name="Munidasa M."/>
            <person name="Palculict T."/>
            <person name="Patil S."/>
            <person name="Pu L.-L."/>
            <person name="Saada N."/>
            <person name="Tang L."/>
            <person name="Weissenberger G."/>
            <person name="Zhu Y."/>
            <person name="Hemphill L."/>
            <person name="Shang Y."/>
            <person name="Youmans B."/>
            <person name="Ayvaz T."/>
            <person name="Ross M."/>
            <person name="Santibanez J."/>
            <person name="Aqrawi P."/>
            <person name="Gross S."/>
            <person name="Joshi V."/>
            <person name="Fowler G."/>
            <person name="Nazareth L."/>
            <person name="Reid J."/>
            <person name="Worley K."/>
            <person name="Petrosino J."/>
            <person name="Highlander S."/>
            <person name="Gibbs R."/>
        </authorList>
    </citation>
    <scope>NUCLEOTIDE SEQUENCE [LARGE SCALE GENOMIC DNA]</scope>
    <source>
        <strain evidence="4 5">DSM 3688</strain>
    </source>
</reference>
<dbReference type="GO" id="GO:0016787">
    <property type="term" value="F:hydrolase activity"/>
    <property type="evidence" value="ECO:0007669"/>
    <property type="project" value="UniProtKB-KW"/>
</dbReference>
<gene>
    <name evidence="3" type="ordered locus">Prede_1838</name>
    <name evidence="4" type="ORF">HMPREF9136_2019</name>
</gene>
<evidence type="ECO:0000313" key="5">
    <source>
        <dbReference type="Proteomes" id="UP000007820"/>
    </source>
</evidence>
<dbReference type="STRING" id="908937.Prede_1838"/>
<evidence type="ECO:0000259" key="2">
    <source>
        <dbReference type="Pfam" id="PF20434"/>
    </source>
</evidence>
<evidence type="ECO:0000313" key="4">
    <source>
        <dbReference type="EMBL" id="EGQ13282.1"/>
    </source>
</evidence>
<keyword evidence="1" id="KW-0378">Hydrolase</keyword>
<dbReference type="EMBL" id="AFPW01000032">
    <property type="protein sequence ID" value="EGQ13282.1"/>
    <property type="molecule type" value="Genomic_DNA"/>
</dbReference>
<organism evidence="4 5">
    <name type="scientific">Prevotella dentalis (strain ATCC 49559 / DSM 3688 / JCM 13448 / NCTC 12043 / ES 2772)</name>
    <name type="common">Mitsuokella dentalis</name>
    <dbReference type="NCBI Taxonomy" id="908937"/>
    <lineage>
        <taxon>Bacteria</taxon>
        <taxon>Pseudomonadati</taxon>
        <taxon>Bacteroidota</taxon>
        <taxon>Bacteroidia</taxon>
        <taxon>Bacteroidales</taxon>
        <taxon>Prevotellaceae</taxon>
        <taxon>Prevotella</taxon>
    </lineage>
</organism>
<dbReference type="OrthoDB" id="9796689at2"/>
<dbReference type="RefSeq" id="WP_005846708.1">
    <property type="nucleotide sequence ID" value="NC_019968.1"/>
</dbReference>
<name>F9D591_PREDD</name>
<dbReference type="Pfam" id="PF20434">
    <property type="entry name" value="BD-FAE"/>
    <property type="match status" value="1"/>
</dbReference>
<dbReference type="Proteomes" id="UP000007820">
    <property type="component" value="Unassembled WGS sequence"/>
</dbReference>
<sequence>MKKLLINFIVLIVIPCSTMAQYRELPAIRLYSGKAPGTENRRENNEIIIRNGKDTVIYNVETPTITPFLPAHGKSKGMAMVVCPGGGYQLLAFTKEGTRVCRWLAEHGITAFLLKYRIDYMFDSKEEYTQKMKADMELMSGQNSTVDPTKSATALLARKFDQPHDKPTNIDFAADDARSALSYIRRHADEYGIHPGHLGLMGFSAGARITWNVVYNHTLESRPDVIAPIYCSVNQKQLPADPVPFFAAAPQVDIYPDPTAYNLYKLWYDARIPAELHYFANTSHGFGLSWRKSATNIWIKMFYNFLINTGFINDSYLE</sequence>
<dbReference type="PANTHER" id="PTHR48081:SF6">
    <property type="entry name" value="PEPTIDASE S9 PROLYL OLIGOPEPTIDASE CATALYTIC DOMAIN-CONTAINING PROTEIN"/>
    <property type="match status" value="1"/>
</dbReference>
<protein>
    <submittedName>
        <fullName evidence="3 4">Esterase/lipase</fullName>
    </submittedName>
</protein>
<dbReference type="InterPro" id="IPR050300">
    <property type="entry name" value="GDXG_lipolytic_enzyme"/>
</dbReference>
<feature type="domain" description="BD-FAE-like" evidence="2">
    <location>
        <begin position="173"/>
        <end position="209"/>
    </location>
</feature>
<evidence type="ECO:0000313" key="3">
    <source>
        <dbReference type="EMBL" id="AGB29123.1"/>
    </source>
</evidence>
<keyword evidence="6" id="KW-1185">Reference proteome</keyword>
<dbReference type="Gene3D" id="3.40.50.1820">
    <property type="entry name" value="alpha/beta hydrolase"/>
    <property type="match status" value="1"/>
</dbReference>
<dbReference type="Proteomes" id="UP000010862">
    <property type="component" value="Chromosome 2"/>
</dbReference>
<dbReference type="SUPFAM" id="SSF53474">
    <property type="entry name" value="alpha/beta-Hydrolases"/>
    <property type="match status" value="1"/>
</dbReference>
<dbReference type="KEGG" id="pdt:Prede_1838"/>
<reference evidence="3" key="2">
    <citation type="submission" date="2012-02" db="EMBL/GenBank/DDBJ databases">
        <title>Complete sequence of chromosome 2 of Prevotella dentalis DSM 3688.</title>
        <authorList>
            <consortium name="US DOE Joint Genome Institute (JGI-PGF)"/>
            <person name="Lucas S."/>
            <person name="Copeland A."/>
            <person name="Lapidus A."/>
            <person name="Glavina del Rio T."/>
            <person name="Dalin E."/>
            <person name="Tice H."/>
            <person name="Bruce D."/>
            <person name="Goodwin L."/>
            <person name="Pitluck S."/>
            <person name="Peters L."/>
            <person name="Mikhailova N."/>
            <person name="Chertkov O."/>
            <person name="Kyrpides N."/>
            <person name="Mavromatis K."/>
            <person name="Ivanova N."/>
            <person name="Brettin T."/>
            <person name="Detter J.C."/>
            <person name="Han C."/>
            <person name="Larimer F."/>
            <person name="Land M."/>
            <person name="Hauser L."/>
            <person name="Markowitz V."/>
            <person name="Cheng J.-F."/>
            <person name="Hugenholtz P."/>
            <person name="Woyke T."/>
            <person name="Wu D."/>
            <person name="Gronow S."/>
            <person name="Wellnitz S."/>
            <person name="Brambilla E."/>
            <person name="Klenk H.-P."/>
            <person name="Eisen J.A."/>
        </authorList>
    </citation>
    <scope>NUCLEOTIDE SEQUENCE</scope>
    <source>
        <strain evidence="3">DSM 3688</strain>
    </source>
</reference>
<evidence type="ECO:0000256" key="1">
    <source>
        <dbReference type="ARBA" id="ARBA00022801"/>
    </source>
</evidence>